<comment type="similarity">
    <text evidence="2">Belongs to the TUBGCP family.</text>
</comment>
<comment type="subcellular location">
    <subcellularLocation>
        <location evidence="1">Cytoplasm</location>
        <location evidence="1">Cytoskeleton</location>
    </subcellularLocation>
</comment>
<dbReference type="GO" id="GO:0043015">
    <property type="term" value="F:gamma-tubulin binding"/>
    <property type="evidence" value="ECO:0007669"/>
    <property type="project" value="InterPro"/>
</dbReference>
<accession>A0A8S3J9Q8</accession>
<evidence type="ECO:0000256" key="4">
    <source>
        <dbReference type="ARBA" id="ARBA00022701"/>
    </source>
</evidence>
<protein>
    <recommendedName>
        <fullName evidence="6">Gamma tubulin complex component C-terminal domain-containing protein</fullName>
    </recommendedName>
</protein>
<dbReference type="Pfam" id="PF04130">
    <property type="entry name" value="GCP_C_terminal"/>
    <property type="match status" value="1"/>
</dbReference>
<dbReference type="InterPro" id="IPR040457">
    <property type="entry name" value="GCP_C"/>
</dbReference>
<keyword evidence="5" id="KW-0206">Cytoskeleton</keyword>
<dbReference type="Proteomes" id="UP000676336">
    <property type="component" value="Unassembled WGS sequence"/>
</dbReference>
<dbReference type="Gene3D" id="1.20.120.1900">
    <property type="entry name" value="Gamma-tubulin complex, C-terminal domain"/>
    <property type="match status" value="1"/>
</dbReference>
<organism evidence="7 8">
    <name type="scientific">Rotaria magnacalcarata</name>
    <dbReference type="NCBI Taxonomy" id="392030"/>
    <lineage>
        <taxon>Eukaryota</taxon>
        <taxon>Metazoa</taxon>
        <taxon>Spiralia</taxon>
        <taxon>Gnathifera</taxon>
        <taxon>Rotifera</taxon>
        <taxon>Eurotatoria</taxon>
        <taxon>Bdelloidea</taxon>
        <taxon>Philodinida</taxon>
        <taxon>Philodinidae</taxon>
        <taxon>Rotaria</taxon>
    </lineage>
</organism>
<evidence type="ECO:0000256" key="1">
    <source>
        <dbReference type="ARBA" id="ARBA00004245"/>
    </source>
</evidence>
<feature type="non-terminal residue" evidence="7">
    <location>
        <position position="44"/>
    </location>
</feature>
<reference evidence="7" key="1">
    <citation type="submission" date="2021-02" db="EMBL/GenBank/DDBJ databases">
        <authorList>
            <person name="Nowell W R."/>
        </authorList>
    </citation>
    <scope>NUCLEOTIDE SEQUENCE</scope>
</reference>
<proteinExistence type="inferred from homology"/>
<feature type="domain" description="Gamma tubulin complex component C-terminal" evidence="6">
    <location>
        <begin position="8"/>
        <end position="43"/>
    </location>
</feature>
<comment type="caution">
    <text evidence="7">The sequence shown here is derived from an EMBL/GenBank/DDBJ whole genome shotgun (WGS) entry which is preliminary data.</text>
</comment>
<evidence type="ECO:0000313" key="7">
    <source>
        <dbReference type="EMBL" id="CAF5213307.1"/>
    </source>
</evidence>
<evidence type="ECO:0000256" key="5">
    <source>
        <dbReference type="ARBA" id="ARBA00023212"/>
    </source>
</evidence>
<dbReference type="InterPro" id="IPR042241">
    <property type="entry name" value="GCP_C_sf"/>
</dbReference>
<evidence type="ECO:0000259" key="6">
    <source>
        <dbReference type="Pfam" id="PF04130"/>
    </source>
</evidence>
<evidence type="ECO:0000313" key="8">
    <source>
        <dbReference type="Proteomes" id="UP000676336"/>
    </source>
</evidence>
<name>A0A8S3J9Q8_9BILA</name>
<dbReference type="EMBL" id="CAJOBI010341345">
    <property type="protein sequence ID" value="CAF5213307.1"/>
    <property type="molecule type" value="Genomic_DNA"/>
</dbReference>
<keyword evidence="4" id="KW-0493">Microtubule</keyword>
<gene>
    <name evidence="7" type="ORF">SMN809_LOCUS78987</name>
</gene>
<sequence length="44" mass="5353">MTTKPNGAAYLRHKMLHFVQNLLYYMSFEVIEAHWHTFENNLKK</sequence>
<dbReference type="AlphaFoldDB" id="A0A8S3J9Q8"/>
<keyword evidence="3" id="KW-0963">Cytoplasm</keyword>
<dbReference type="GO" id="GO:0005874">
    <property type="term" value="C:microtubule"/>
    <property type="evidence" value="ECO:0007669"/>
    <property type="project" value="UniProtKB-KW"/>
</dbReference>
<evidence type="ECO:0000256" key="3">
    <source>
        <dbReference type="ARBA" id="ARBA00022490"/>
    </source>
</evidence>
<evidence type="ECO:0000256" key="2">
    <source>
        <dbReference type="ARBA" id="ARBA00010337"/>
    </source>
</evidence>